<gene>
    <name evidence="2" type="ORF">E3A20_27460</name>
</gene>
<keyword evidence="1" id="KW-0812">Transmembrane</keyword>
<protein>
    <recommendedName>
        <fullName evidence="4">Peptidase M23 domain-containing protein</fullName>
    </recommendedName>
</protein>
<keyword evidence="1" id="KW-1133">Transmembrane helix</keyword>
<comment type="caution">
    <text evidence="2">The sequence shown here is derived from an EMBL/GenBank/DDBJ whole genome shotgun (WGS) entry which is preliminary data.</text>
</comment>
<feature type="non-terminal residue" evidence="2">
    <location>
        <position position="1"/>
    </location>
</feature>
<evidence type="ECO:0000256" key="1">
    <source>
        <dbReference type="SAM" id="Phobius"/>
    </source>
</evidence>
<evidence type="ECO:0008006" key="4">
    <source>
        <dbReference type="Google" id="ProtNLM"/>
    </source>
</evidence>
<proteinExistence type="predicted"/>
<keyword evidence="1" id="KW-0472">Membrane</keyword>
<feature type="transmembrane region" description="Helical" evidence="1">
    <location>
        <begin position="82"/>
        <end position="106"/>
    </location>
</feature>
<reference evidence="2 3" key="1">
    <citation type="submission" date="2019-08" db="EMBL/GenBank/DDBJ databases">
        <title>100 year-old enigma solved: identification of Planctomyces bekefii, the type genus and species of the phylum Planctomycetes.</title>
        <authorList>
            <person name="Svetlana D.N."/>
            <person name="Overmann J."/>
        </authorList>
    </citation>
    <scope>NUCLEOTIDE SEQUENCE [LARGE SCALE GENOMIC DNA]</scope>
    <source>
        <strain evidence="2">Phe10_nw2017</strain>
    </source>
</reference>
<reference evidence="2 3" key="2">
    <citation type="submission" date="2019-08" db="EMBL/GenBank/DDBJ databases">
        <authorList>
            <person name="Henke P."/>
        </authorList>
    </citation>
    <scope>NUCLEOTIDE SEQUENCE [LARGE SCALE GENOMIC DNA]</scope>
    <source>
        <strain evidence="2">Phe10_nw2017</strain>
    </source>
</reference>
<keyword evidence="3" id="KW-1185">Reference proteome</keyword>
<accession>A0A5C6M1S3</accession>
<dbReference type="InterPro" id="IPR011055">
    <property type="entry name" value="Dup_hybrid_motif"/>
</dbReference>
<organism evidence="2 3">
    <name type="scientific">Planctomyces bekefii</name>
    <dbReference type="NCBI Taxonomy" id="1653850"/>
    <lineage>
        <taxon>Bacteria</taxon>
        <taxon>Pseudomonadati</taxon>
        <taxon>Planctomycetota</taxon>
        <taxon>Planctomycetia</taxon>
        <taxon>Planctomycetales</taxon>
        <taxon>Planctomycetaceae</taxon>
        <taxon>Planctomyces</taxon>
    </lineage>
</organism>
<dbReference type="EMBL" id="SRHE01000831">
    <property type="protein sequence ID" value="TWW08123.1"/>
    <property type="molecule type" value="Genomic_DNA"/>
</dbReference>
<dbReference type="SUPFAM" id="SSF51261">
    <property type="entry name" value="Duplicated hybrid motif"/>
    <property type="match status" value="1"/>
</dbReference>
<dbReference type="Proteomes" id="UP000321083">
    <property type="component" value="Unassembled WGS sequence"/>
</dbReference>
<dbReference type="Gene3D" id="2.70.70.10">
    <property type="entry name" value="Glucose Permease (Domain IIA)"/>
    <property type="match status" value="1"/>
</dbReference>
<name>A0A5C6M1S3_9PLAN</name>
<evidence type="ECO:0000313" key="2">
    <source>
        <dbReference type="EMBL" id="TWW08123.1"/>
    </source>
</evidence>
<sequence length="115" mass="12541">AAGSSGRSTGSHVHYEVWVNGRTVDPSRFMFDVPEKSVDEPLKRVVLVSYQGKVHHLGLAAGGDDSDALIEYLPAYDSGIVLPYNVATVGLFVFFVVFLVGTLWPFRPFPGRESA</sequence>
<dbReference type="AlphaFoldDB" id="A0A5C6M1S3"/>
<evidence type="ECO:0000313" key="3">
    <source>
        <dbReference type="Proteomes" id="UP000321083"/>
    </source>
</evidence>